<comment type="similarity">
    <text evidence="1">Belongs to the 4-hydroxybenzoyl-CoA thioesterase family.</text>
</comment>
<dbReference type="Gene3D" id="3.10.129.10">
    <property type="entry name" value="Hotdog Thioesterase"/>
    <property type="match status" value="1"/>
</dbReference>
<evidence type="ECO:0000256" key="1">
    <source>
        <dbReference type="ARBA" id="ARBA00005953"/>
    </source>
</evidence>
<gene>
    <name evidence="3" type="ORF">M2127_001125</name>
</gene>
<comment type="caution">
    <text evidence="3">The sequence shown here is derived from an EMBL/GenBank/DDBJ whole genome shotgun (WGS) entry which is preliminary data.</text>
</comment>
<dbReference type="GO" id="GO:0047617">
    <property type="term" value="F:fatty acyl-CoA hydrolase activity"/>
    <property type="evidence" value="ECO:0007669"/>
    <property type="project" value="TreeGrafter"/>
</dbReference>
<dbReference type="SUPFAM" id="SSF54637">
    <property type="entry name" value="Thioesterase/thiol ester dehydrase-isomerase"/>
    <property type="match status" value="1"/>
</dbReference>
<evidence type="ECO:0000313" key="4">
    <source>
        <dbReference type="Proteomes" id="UP001161160"/>
    </source>
</evidence>
<keyword evidence="2 3" id="KW-0378">Hydrolase</keyword>
<dbReference type="Pfam" id="PF13279">
    <property type="entry name" value="4HBT_2"/>
    <property type="match status" value="1"/>
</dbReference>
<dbReference type="EC" id="3.1.2.-" evidence="3"/>
<organism evidence="3 4">
    <name type="scientific">Polynucleobacter sphagniphilus</name>
    <dbReference type="NCBI Taxonomy" id="1743169"/>
    <lineage>
        <taxon>Bacteria</taxon>
        <taxon>Pseudomonadati</taxon>
        <taxon>Pseudomonadota</taxon>
        <taxon>Betaproteobacteria</taxon>
        <taxon>Burkholderiales</taxon>
        <taxon>Burkholderiaceae</taxon>
        <taxon>Polynucleobacter</taxon>
    </lineage>
</organism>
<evidence type="ECO:0000256" key="2">
    <source>
        <dbReference type="ARBA" id="ARBA00022801"/>
    </source>
</evidence>
<dbReference type="PANTHER" id="PTHR31793:SF27">
    <property type="entry name" value="NOVEL THIOESTERASE SUPERFAMILY DOMAIN AND SAPOSIN A-TYPE DOMAIN CONTAINING PROTEIN (0610012H03RIK)"/>
    <property type="match status" value="1"/>
</dbReference>
<dbReference type="Proteomes" id="UP001161160">
    <property type="component" value="Unassembled WGS sequence"/>
</dbReference>
<dbReference type="RefSeq" id="WP_277542269.1">
    <property type="nucleotide sequence ID" value="NZ_JAQFIK010000004.1"/>
</dbReference>
<sequence length="148" mass="16833">MSNKKIAPPKRSDFVAFEQIHSRWMDNDVYGHINNVVYYSFFDTAVNRYLIEHNALDITNSQVIGLVVETQCQYFSSMVYPDCIHVGMKVVHLGNSSVQYELAIFKNDDDAASAMGSFVHVYVNRQTNQPTPIPQNVRVVLQNIFKAG</sequence>
<dbReference type="EMBL" id="JARXYA010000005">
    <property type="protein sequence ID" value="MDH6503821.1"/>
    <property type="molecule type" value="Genomic_DNA"/>
</dbReference>
<proteinExistence type="inferred from homology"/>
<dbReference type="InterPro" id="IPR029069">
    <property type="entry name" value="HotDog_dom_sf"/>
</dbReference>
<dbReference type="InterPro" id="IPR050563">
    <property type="entry name" value="4-hydroxybenzoyl-CoA_TE"/>
</dbReference>
<protein>
    <submittedName>
        <fullName evidence="3">Acyl-CoA thioester hydrolase</fullName>
        <ecNumber evidence="3">3.1.2.-</ecNumber>
    </submittedName>
</protein>
<dbReference type="AlphaFoldDB" id="A0AA43M7W4"/>
<dbReference type="CDD" id="cd00586">
    <property type="entry name" value="4HBT"/>
    <property type="match status" value="1"/>
</dbReference>
<dbReference type="PANTHER" id="PTHR31793">
    <property type="entry name" value="4-HYDROXYBENZOYL-COA THIOESTERASE FAMILY MEMBER"/>
    <property type="match status" value="1"/>
</dbReference>
<reference evidence="3" key="1">
    <citation type="submission" date="2023-04" db="EMBL/GenBank/DDBJ databases">
        <title>Genome Encyclopedia of Bacteria and Archaea VI: Functional Genomics of Type Strains.</title>
        <authorList>
            <person name="Whitman W."/>
        </authorList>
    </citation>
    <scope>NUCLEOTIDE SEQUENCE</scope>
    <source>
        <strain evidence="3">Enz.4-51</strain>
    </source>
</reference>
<evidence type="ECO:0000313" key="3">
    <source>
        <dbReference type="EMBL" id="MDH6503821.1"/>
    </source>
</evidence>
<keyword evidence="4" id="KW-1185">Reference proteome</keyword>
<name>A0AA43M7W4_9BURK</name>
<accession>A0AA43M7W4</accession>